<reference evidence="2 3" key="1">
    <citation type="submission" date="2024-01" db="EMBL/GenBank/DDBJ databases">
        <title>The genome of the rayed Mediterranean limpet Patella caerulea (Linnaeus, 1758).</title>
        <authorList>
            <person name="Anh-Thu Weber A."/>
            <person name="Halstead-Nussloch G."/>
        </authorList>
    </citation>
    <scope>NUCLEOTIDE SEQUENCE [LARGE SCALE GENOMIC DNA]</scope>
    <source>
        <strain evidence="2">AATW-2023a</strain>
        <tissue evidence="2">Whole specimen</tissue>
    </source>
</reference>
<evidence type="ECO:0000313" key="2">
    <source>
        <dbReference type="EMBL" id="KAK6177411.1"/>
    </source>
</evidence>
<dbReference type="AlphaFoldDB" id="A0AAN8JK51"/>
<feature type="region of interest" description="Disordered" evidence="1">
    <location>
        <begin position="78"/>
        <end position="122"/>
    </location>
</feature>
<evidence type="ECO:0000256" key="1">
    <source>
        <dbReference type="SAM" id="MobiDB-lite"/>
    </source>
</evidence>
<sequence length="155" mass="17840">MSGEIEVDSAYRGVAASWLGIDTNIYAKRKANKSQVKTNYGESESSPQEREKNKKKVTTNYLIKNKIEKKISSVNYWKSQNRFENKRKRPHEEDEEESKSSLVKAKKDRTINRPSSTSLNPSVHELNTKLLDPTLSKKARKRIRKKIAMLTQGNT</sequence>
<organism evidence="2 3">
    <name type="scientific">Patella caerulea</name>
    <name type="common">Rayed Mediterranean limpet</name>
    <dbReference type="NCBI Taxonomy" id="87958"/>
    <lineage>
        <taxon>Eukaryota</taxon>
        <taxon>Metazoa</taxon>
        <taxon>Spiralia</taxon>
        <taxon>Lophotrochozoa</taxon>
        <taxon>Mollusca</taxon>
        <taxon>Gastropoda</taxon>
        <taxon>Patellogastropoda</taxon>
        <taxon>Patelloidea</taxon>
        <taxon>Patellidae</taxon>
        <taxon>Patella</taxon>
    </lineage>
</organism>
<feature type="compositionally biased region" description="Polar residues" evidence="1">
    <location>
        <begin position="33"/>
        <end position="46"/>
    </location>
</feature>
<proteinExistence type="predicted"/>
<accession>A0AAN8JK51</accession>
<gene>
    <name evidence="2" type="ORF">SNE40_015516</name>
</gene>
<dbReference type="EMBL" id="JAZGQO010000010">
    <property type="protein sequence ID" value="KAK6177411.1"/>
    <property type="molecule type" value="Genomic_DNA"/>
</dbReference>
<evidence type="ECO:0000313" key="3">
    <source>
        <dbReference type="Proteomes" id="UP001347796"/>
    </source>
</evidence>
<keyword evidence="3" id="KW-1185">Reference proteome</keyword>
<name>A0AAN8JK51_PATCE</name>
<dbReference type="Proteomes" id="UP001347796">
    <property type="component" value="Unassembled WGS sequence"/>
</dbReference>
<protein>
    <submittedName>
        <fullName evidence="2">Uncharacterized protein</fullName>
    </submittedName>
</protein>
<feature type="region of interest" description="Disordered" evidence="1">
    <location>
        <begin position="29"/>
        <end position="59"/>
    </location>
</feature>
<feature type="compositionally biased region" description="Polar residues" evidence="1">
    <location>
        <begin position="112"/>
        <end position="121"/>
    </location>
</feature>
<comment type="caution">
    <text evidence="2">The sequence shown here is derived from an EMBL/GenBank/DDBJ whole genome shotgun (WGS) entry which is preliminary data.</text>
</comment>